<evidence type="ECO:0000313" key="1">
    <source>
        <dbReference type="EMBL" id="SUZ81605.1"/>
    </source>
</evidence>
<dbReference type="EMBL" id="UINC01001474">
    <property type="protein sequence ID" value="SUZ81605.1"/>
    <property type="molecule type" value="Genomic_DNA"/>
</dbReference>
<name>A0A381QQG8_9ZZZZ</name>
<protein>
    <submittedName>
        <fullName evidence="1">Uncharacterized protein</fullName>
    </submittedName>
</protein>
<gene>
    <name evidence="1" type="ORF">METZ01_LOCUS34459</name>
</gene>
<organism evidence="1">
    <name type="scientific">marine metagenome</name>
    <dbReference type="NCBI Taxonomy" id="408172"/>
    <lineage>
        <taxon>unclassified sequences</taxon>
        <taxon>metagenomes</taxon>
        <taxon>ecological metagenomes</taxon>
    </lineage>
</organism>
<proteinExistence type="predicted"/>
<sequence>MRSDSGSNIPLPKSMQVSDWVKLLTEDFTPDDLDKETAYSLLHYLEDLKLLIPFENDTLKWKELRDGMALKEQIQVMRDGMMRMAHTEIGFAMPFFIGFEKLKLPAIESLLEPKQLTVKNKTISKPELTSDLNNLQIVKKVGRQLKPFLEAESIIVKRLLGKRTSKADARNLFQYMFGKINSKAQPRKWEQLSRKRHR</sequence>
<dbReference type="AlphaFoldDB" id="A0A381QQG8"/>
<accession>A0A381QQG8</accession>
<reference evidence="1" key="1">
    <citation type="submission" date="2018-05" db="EMBL/GenBank/DDBJ databases">
        <authorList>
            <person name="Lanie J.A."/>
            <person name="Ng W.-L."/>
            <person name="Kazmierczak K.M."/>
            <person name="Andrzejewski T.M."/>
            <person name="Davidsen T.M."/>
            <person name="Wayne K.J."/>
            <person name="Tettelin H."/>
            <person name="Glass J.I."/>
            <person name="Rusch D."/>
            <person name="Podicherti R."/>
            <person name="Tsui H.-C.T."/>
            <person name="Winkler M.E."/>
        </authorList>
    </citation>
    <scope>NUCLEOTIDE SEQUENCE</scope>
</reference>